<evidence type="ECO:0000313" key="3">
    <source>
        <dbReference type="Proteomes" id="UP001138500"/>
    </source>
</evidence>
<feature type="non-terminal residue" evidence="2">
    <location>
        <position position="1"/>
    </location>
</feature>
<dbReference type="AlphaFoldDB" id="A0A9W7W609"/>
<dbReference type="OrthoDB" id="5348404at2759"/>
<protein>
    <submittedName>
        <fullName evidence="2">SAP domain protein</fullName>
    </submittedName>
</protein>
<evidence type="ECO:0000313" key="2">
    <source>
        <dbReference type="EMBL" id="KAH9844533.1"/>
    </source>
</evidence>
<feature type="region of interest" description="Disordered" evidence="1">
    <location>
        <begin position="73"/>
        <end position="101"/>
    </location>
</feature>
<dbReference type="EMBL" id="RIBY02000317">
    <property type="protein sequence ID" value="KAH9844533.1"/>
    <property type="molecule type" value="Genomic_DNA"/>
</dbReference>
<dbReference type="Proteomes" id="UP001138500">
    <property type="component" value="Unassembled WGS sequence"/>
</dbReference>
<keyword evidence="3" id="KW-1185">Reference proteome</keyword>
<proteinExistence type="predicted"/>
<organism evidence="2 3">
    <name type="scientific">Teratosphaeria destructans</name>
    <dbReference type="NCBI Taxonomy" id="418781"/>
    <lineage>
        <taxon>Eukaryota</taxon>
        <taxon>Fungi</taxon>
        <taxon>Dikarya</taxon>
        <taxon>Ascomycota</taxon>
        <taxon>Pezizomycotina</taxon>
        <taxon>Dothideomycetes</taxon>
        <taxon>Dothideomycetidae</taxon>
        <taxon>Mycosphaerellales</taxon>
        <taxon>Teratosphaeriaceae</taxon>
        <taxon>Teratosphaeria</taxon>
    </lineage>
</organism>
<reference evidence="2 3" key="2">
    <citation type="journal article" date="2021" name="Curr. Genet.">
        <title>Genetic response to nitrogen starvation in the aggressive Eucalyptus foliar pathogen Teratosphaeria destructans.</title>
        <authorList>
            <person name="Havenga M."/>
            <person name="Wingfield B.D."/>
            <person name="Wingfield M.J."/>
            <person name="Dreyer L.L."/>
            <person name="Roets F."/>
            <person name="Aylward J."/>
        </authorList>
    </citation>
    <scope>NUCLEOTIDE SEQUENCE [LARGE SCALE GENOMIC DNA]</scope>
    <source>
        <strain evidence="2">CMW44962</strain>
    </source>
</reference>
<reference evidence="2 3" key="1">
    <citation type="journal article" date="2018" name="IMA Fungus">
        <title>IMA Genome-F 10: Nine draft genome sequences of Claviceps purpurea s.lat., including C. arundinis, C. humidiphila, and C. cf. spartinae, pseudomolecules for the pitch canker pathogen Fusarium circinatum, draft genome of Davidsoniella eucalypti, Grosmannia galeiformis, Quambalaria eucalypti, and Teratosphaeria destructans.</title>
        <authorList>
            <person name="Wingfield B.D."/>
            <person name="Liu M."/>
            <person name="Nguyen H.D."/>
            <person name="Lane F.A."/>
            <person name="Morgan S.W."/>
            <person name="De Vos L."/>
            <person name="Wilken P.M."/>
            <person name="Duong T.A."/>
            <person name="Aylward J."/>
            <person name="Coetzee M.P."/>
            <person name="Dadej K."/>
            <person name="De Beer Z.W."/>
            <person name="Findlay W."/>
            <person name="Havenga M."/>
            <person name="Kolarik M."/>
            <person name="Menzies J.G."/>
            <person name="Naidoo K."/>
            <person name="Pochopski O."/>
            <person name="Shoukouhi P."/>
            <person name="Santana Q.C."/>
            <person name="Seifert K.A."/>
            <person name="Soal N."/>
            <person name="Steenkamp E.T."/>
            <person name="Tatham C.T."/>
            <person name="van der Nest M.A."/>
            <person name="Wingfield M.J."/>
        </authorList>
    </citation>
    <scope>NUCLEOTIDE SEQUENCE [LARGE SCALE GENOMIC DNA]</scope>
    <source>
        <strain evidence="2">CMW44962</strain>
    </source>
</reference>
<accession>A0A9W7W609</accession>
<comment type="caution">
    <text evidence="2">The sequence shown here is derived from an EMBL/GenBank/DDBJ whole genome shotgun (WGS) entry which is preliminary data.</text>
</comment>
<sequence length="101" mass="11330">SFNLLDQRFTFTTAKPKLYFQPVAADLARDRRRALAQTTSRDWDEVRRRPLGGVDGQLRRYTFEDGVTLVDGGPDRGSFGVPNGYLRGGGGGRGRRGRGRW</sequence>
<gene>
    <name evidence="2" type="ORF">Tdes44962_MAKER10520</name>
</gene>
<name>A0A9W7W609_9PEZI</name>
<evidence type="ECO:0000256" key="1">
    <source>
        <dbReference type="SAM" id="MobiDB-lite"/>
    </source>
</evidence>